<keyword evidence="2" id="KW-0805">Transcription regulation</keyword>
<dbReference type="AlphaFoldDB" id="R4K198"/>
<evidence type="ECO:0000256" key="2">
    <source>
        <dbReference type="ARBA" id="ARBA00023015"/>
    </source>
</evidence>
<evidence type="ECO:0000259" key="5">
    <source>
        <dbReference type="Pfam" id="PF04542"/>
    </source>
</evidence>
<dbReference type="SUPFAM" id="SSF88659">
    <property type="entry name" value="Sigma3 and sigma4 domains of RNA polymerase sigma factors"/>
    <property type="match status" value="1"/>
</dbReference>
<evidence type="ECO:0000313" key="8">
    <source>
        <dbReference type="Proteomes" id="UP000013523"/>
    </source>
</evidence>
<dbReference type="KEGG" id="cpas:Clopa_1367"/>
<reference evidence="7 8" key="1">
    <citation type="submission" date="2012-01" db="EMBL/GenBank/DDBJ databases">
        <title>Complete sequence of chromosome of Clostridium pasteurianum BC1.</title>
        <authorList>
            <consortium name="US DOE Joint Genome Institute"/>
            <person name="Lucas S."/>
            <person name="Han J."/>
            <person name="Lapidus A."/>
            <person name="Cheng J.-F."/>
            <person name="Goodwin L."/>
            <person name="Pitluck S."/>
            <person name="Peters L."/>
            <person name="Mikhailova N."/>
            <person name="Teshima H."/>
            <person name="Detter J.C."/>
            <person name="Han C."/>
            <person name="Tapia R."/>
            <person name="Land M."/>
            <person name="Hauser L."/>
            <person name="Kyrpides N."/>
            <person name="Ivanova N."/>
            <person name="Pagani I."/>
            <person name="Dunn J."/>
            <person name="Taghavi S."/>
            <person name="Francis A."/>
            <person name="van der Lelie D."/>
            <person name="Woyke T."/>
        </authorList>
    </citation>
    <scope>NUCLEOTIDE SEQUENCE [LARGE SCALE GENOMIC DNA]</scope>
    <source>
        <strain evidence="7 8">BC1</strain>
    </source>
</reference>
<dbReference type="PANTHER" id="PTHR43133:SF60">
    <property type="entry name" value="RNA POLYMERASE SIGMA FACTOR SIGV"/>
    <property type="match status" value="1"/>
</dbReference>
<proteinExistence type="inferred from homology"/>
<evidence type="ECO:0000256" key="4">
    <source>
        <dbReference type="ARBA" id="ARBA00023163"/>
    </source>
</evidence>
<sequence>MDELVLIEKAKQGNKSALNLLLTENYNLVKGYIIKMTGDPTLSQDILQETMLKAVLNIKKFSPKAKFSTWLITIATNLYRDNLRKDKHLAILDENMISDSGNPEDAAISKLEYVEILQVIKCLPYEKRAVFILKHFYNYSYEEISKILNCPVGTVRSRLHYSVKYIILELERRGMINE</sequence>
<dbReference type="STRING" id="86416.Clopa_1367"/>
<evidence type="ECO:0000259" key="6">
    <source>
        <dbReference type="Pfam" id="PF08281"/>
    </source>
</evidence>
<dbReference type="InterPro" id="IPR013249">
    <property type="entry name" value="RNA_pol_sigma70_r4_t2"/>
</dbReference>
<gene>
    <name evidence="7" type="ORF">Clopa_1367</name>
</gene>
<organism evidence="7 8">
    <name type="scientific">Clostridium pasteurianum BC1</name>
    <dbReference type="NCBI Taxonomy" id="86416"/>
    <lineage>
        <taxon>Bacteria</taxon>
        <taxon>Bacillati</taxon>
        <taxon>Bacillota</taxon>
        <taxon>Clostridia</taxon>
        <taxon>Eubacteriales</taxon>
        <taxon>Clostridiaceae</taxon>
        <taxon>Clostridium</taxon>
    </lineage>
</organism>
<dbReference type="CDD" id="cd06171">
    <property type="entry name" value="Sigma70_r4"/>
    <property type="match status" value="1"/>
</dbReference>
<evidence type="ECO:0000313" key="7">
    <source>
        <dbReference type="EMBL" id="AGK96348.1"/>
    </source>
</evidence>
<dbReference type="GO" id="GO:0006352">
    <property type="term" value="P:DNA-templated transcription initiation"/>
    <property type="evidence" value="ECO:0007669"/>
    <property type="project" value="InterPro"/>
</dbReference>
<feature type="domain" description="RNA polymerase sigma factor 70 region 4 type 2" evidence="6">
    <location>
        <begin position="114"/>
        <end position="160"/>
    </location>
</feature>
<dbReference type="Gene3D" id="1.10.10.10">
    <property type="entry name" value="Winged helix-like DNA-binding domain superfamily/Winged helix DNA-binding domain"/>
    <property type="match status" value="1"/>
</dbReference>
<dbReference type="NCBIfam" id="NF007216">
    <property type="entry name" value="PRK09638.1"/>
    <property type="match status" value="1"/>
</dbReference>
<feature type="domain" description="RNA polymerase sigma-70 region 2" evidence="5">
    <location>
        <begin position="21"/>
        <end position="87"/>
    </location>
</feature>
<dbReference type="InterPro" id="IPR039425">
    <property type="entry name" value="RNA_pol_sigma-70-like"/>
</dbReference>
<dbReference type="Pfam" id="PF04542">
    <property type="entry name" value="Sigma70_r2"/>
    <property type="match status" value="1"/>
</dbReference>
<evidence type="ECO:0000256" key="1">
    <source>
        <dbReference type="ARBA" id="ARBA00010641"/>
    </source>
</evidence>
<keyword evidence="3" id="KW-0731">Sigma factor</keyword>
<dbReference type="Pfam" id="PF08281">
    <property type="entry name" value="Sigma70_r4_2"/>
    <property type="match status" value="1"/>
</dbReference>
<dbReference type="InterPro" id="IPR013324">
    <property type="entry name" value="RNA_pol_sigma_r3/r4-like"/>
</dbReference>
<name>R4K198_CLOPA</name>
<dbReference type="Gene3D" id="1.10.1740.10">
    <property type="match status" value="1"/>
</dbReference>
<comment type="similarity">
    <text evidence="1">Belongs to the sigma-70 factor family. ECF subfamily.</text>
</comment>
<evidence type="ECO:0000256" key="3">
    <source>
        <dbReference type="ARBA" id="ARBA00023082"/>
    </source>
</evidence>
<keyword evidence="8" id="KW-1185">Reference proteome</keyword>
<dbReference type="GO" id="GO:0003677">
    <property type="term" value="F:DNA binding"/>
    <property type="evidence" value="ECO:0007669"/>
    <property type="project" value="InterPro"/>
</dbReference>
<dbReference type="PATRIC" id="fig|86416.3.peg.1367"/>
<dbReference type="InterPro" id="IPR007627">
    <property type="entry name" value="RNA_pol_sigma70_r2"/>
</dbReference>
<dbReference type="Proteomes" id="UP000013523">
    <property type="component" value="Chromosome"/>
</dbReference>
<keyword evidence="4" id="KW-0804">Transcription</keyword>
<dbReference type="RefSeq" id="WP_015614670.1">
    <property type="nucleotide sequence ID" value="NC_021182.1"/>
</dbReference>
<dbReference type="InterPro" id="IPR036388">
    <property type="entry name" value="WH-like_DNA-bd_sf"/>
</dbReference>
<protein>
    <submittedName>
        <fullName evidence="7">RNA polymerase sigma factor, sigma-70 family</fullName>
    </submittedName>
</protein>
<dbReference type="GO" id="GO:0016987">
    <property type="term" value="F:sigma factor activity"/>
    <property type="evidence" value="ECO:0007669"/>
    <property type="project" value="UniProtKB-KW"/>
</dbReference>
<dbReference type="InterPro" id="IPR013325">
    <property type="entry name" value="RNA_pol_sigma_r2"/>
</dbReference>
<dbReference type="PANTHER" id="PTHR43133">
    <property type="entry name" value="RNA POLYMERASE ECF-TYPE SIGMA FACTO"/>
    <property type="match status" value="1"/>
</dbReference>
<dbReference type="InterPro" id="IPR014284">
    <property type="entry name" value="RNA_pol_sigma-70_dom"/>
</dbReference>
<dbReference type="NCBIfam" id="TIGR02937">
    <property type="entry name" value="sigma70-ECF"/>
    <property type="match status" value="1"/>
</dbReference>
<dbReference type="SUPFAM" id="SSF88946">
    <property type="entry name" value="Sigma2 domain of RNA polymerase sigma factors"/>
    <property type="match status" value="1"/>
</dbReference>
<dbReference type="EMBL" id="CP003261">
    <property type="protein sequence ID" value="AGK96348.1"/>
    <property type="molecule type" value="Genomic_DNA"/>
</dbReference>
<dbReference type="eggNOG" id="COG1595">
    <property type="taxonomic scope" value="Bacteria"/>
</dbReference>
<accession>R4K198</accession>
<dbReference type="OrthoDB" id="9782703at2"/>
<dbReference type="HOGENOM" id="CLU_047691_3_4_9"/>